<dbReference type="InterPro" id="IPR046960">
    <property type="entry name" value="PPR_At4g14850-like_plant"/>
</dbReference>
<gene>
    <name evidence="3" type="ORF">KI387_000624</name>
</gene>
<dbReference type="Gene3D" id="1.25.40.10">
    <property type="entry name" value="Tetratricopeptide repeat domain"/>
    <property type="match status" value="1"/>
</dbReference>
<dbReference type="FunFam" id="1.25.40.10:FF:000073">
    <property type="entry name" value="Pentatricopeptide repeat-containing protein chloroplastic"/>
    <property type="match status" value="1"/>
</dbReference>
<dbReference type="Pfam" id="PF01535">
    <property type="entry name" value="PPR"/>
    <property type="match status" value="1"/>
</dbReference>
<accession>A0AA38GSZ9</accession>
<reference evidence="3 4" key="1">
    <citation type="journal article" date="2021" name="Nat. Plants">
        <title>The Taxus genome provides insights into paclitaxel biosynthesis.</title>
        <authorList>
            <person name="Xiong X."/>
            <person name="Gou J."/>
            <person name="Liao Q."/>
            <person name="Li Y."/>
            <person name="Zhou Q."/>
            <person name="Bi G."/>
            <person name="Li C."/>
            <person name="Du R."/>
            <person name="Wang X."/>
            <person name="Sun T."/>
            <person name="Guo L."/>
            <person name="Liang H."/>
            <person name="Lu P."/>
            <person name="Wu Y."/>
            <person name="Zhang Z."/>
            <person name="Ro D.K."/>
            <person name="Shang Y."/>
            <person name="Huang S."/>
            <person name="Yan J."/>
        </authorList>
    </citation>
    <scope>NUCLEOTIDE SEQUENCE [LARGE SCALE GENOMIC DNA]</scope>
    <source>
        <strain evidence="3">Ta-2019</strain>
    </source>
</reference>
<protein>
    <recommendedName>
        <fullName evidence="5">Pentatricopeptide repeat-containing protein</fullName>
    </recommendedName>
</protein>
<dbReference type="GO" id="GO:0009451">
    <property type="term" value="P:RNA modification"/>
    <property type="evidence" value="ECO:0007669"/>
    <property type="project" value="InterPro"/>
</dbReference>
<dbReference type="NCBIfam" id="TIGR00756">
    <property type="entry name" value="PPR"/>
    <property type="match status" value="1"/>
</dbReference>
<evidence type="ECO:0000313" key="4">
    <source>
        <dbReference type="Proteomes" id="UP000824469"/>
    </source>
</evidence>
<feature type="repeat" description="PPR" evidence="2">
    <location>
        <begin position="134"/>
        <end position="168"/>
    </location>
</feature>
<keyword evidence="4" id="KW-1185">Reference proteome</keyword>
<evidence type="ECO:0000313" key="3">
    <source>
        <dbReference type="EMBL" id="KAH9328516.1"/>
    </source>
</evidence>
<comment type="caution">
    <text evidence="3">The sequence shown here is derived from an EMBL/GenBank/DDBJ whole genome shotgun (WGS) entry which is preliminary data.</text>
</comment>
<feature type="non-terminal residue" evidence="3">
    <location>
        <position position="1"/>
    </location>
</feature>
<evidence type="ECO:0000256" key="2">
    <source>
        <dbReference type="PROSITE-ProRule" id="PRU00708"/>
    </source>
</evidence>
<dbReference type="AlphaFoldDB" id="A0AA38GSZ9"/>
<dbReference type="PANTHER" id="PTHR47926">
    <property type="entry name" value="PENTATRICOPEPTIDE REPEAT-CONTAINING PROTEIN"/>
    <property type="match status" value="1"/>
</dbReference>
<dbReference type="GO" id="GO:0003723">
    <property type="term" value="F:RNA binding"/>
    <property type="evidence" value="ECO:0007669"/>
    <property type="project" value="InterPro"/>
</dbReference>
<dbReference type="InterPro" id="IPR002885">
    <property type="entry name" value="PPR_rpt"/>
</dbReference>
<keyword evidence="1" id="KW-0677">Repeat</keyword>
<name>A0AA38GSZ9_TAXCH</name>
<evidence type="ECO:0008006" key="5">
    <source>
        <dbReference type="Google" id="ProtNLM"/>
    </source>
</evidence>
<sequence>MLEKQLHQWKTIFMPLLKRQRLENHGTRGNLKEWTTKQFDEAIEQLSLSWSELHTMLSVQSSKNYTTDNYTFYNVLKACRASNALQLGRKIHVHIIQSVYESYSFVGSALVDMYSKCYSLEDARDEFEKMSQRDVVLWSSMIAGFVRNGFWEEVLGIFRDMQRSCLRPNLVAVVSVLSWGSAWSYMGNALVGVYGKCNRVDITRQVFDGMPQKDAGSSSAMLTER</sequence>
<dbReference type="Proteomes" id="UP000824469">
    <property type="component" value="Unassembled WGS sequence"/>
</dbReference>
<organism evidence="3 4">
    <name type="scientific">Taxus chinensis</name>
    <name type="common">Chinese yew</name>
    <name type="synonym">Taxus wallichiana var. chinensis</name>
    <dbReference type="NCBI Taxonomy" id="29808"/>
    <lineage>
        <taxon>Eukaryota</taxon>
        <taxon>Viridiplantae</taxon>
        <taxon>Streptophyta</taxon>
        <taxon>Embryophyta</taxon>
        <taxon>Tracheophyta</taxon>
        <taxon>Spermatophyta</taxon>
        <taxon>Pinopsida</taxon>
        <taxon>Pinidae</taxon>
        <taxon>Conifers II</taxon>
        <taxon>Cupressales</taxon>
        <taxon>Taxaceae</taxon>
        <taxon>Taxus</taxon>
    </lineage>
</organism>
<evidence type="ECO:0000256" key="1">
    <source>
        <dbReference type="ARBA" id="ARBA00022737"/>
    </source>
</evidence>
<dbReference type="InterPro" id="IPR011990">
    <property type="entry name" value="TPR-like_helical_dom_sf"/>
</dbReference>
<dbReference type="PROSITE" id="PS51375">
    <property type="entry name" value="PPR"/>
    <property type="match status" value="1"/>
</dbReference>
<dbReference type="EMBL" id="JAHRHJ020000001">
    <property type="protein sequence ID" value="KAH9328516.1"/>
    <property type="molecule type" value="Genomic_DNA"/>
</dbReference>
<proteinExistence type="predicted"/>